<comment type="caution">
    <text evidence="1">The sequence shown here is derived from an EMBL/GenBank/DDBJ whole genome shotgun (WGS) entry which is preliminary data.</text>
</comment>
<sequence length="59" mass="6630">MEKGRGGEGLICAIPDRLKYDDACNLQDCSGGMIIKKFKKGCPYRDGQFFPPKREQDFG</sequence>
<feature type="non-terminal residue" evidence="1">
    <location>
        <position position="59"/>
    </location>
</feature>
<reference evidence="1 2" key="1">
    <citation type="submission" date="2024-01" db="EMBL/GenBank/DDBJ databases">
        <authorList>
            <person name="Waweru B."/>
        </authorList>
    </citation>
    <scope>NUCLEOTIDE SEQUENCE [LARGE SCALE GENOMIC DNA]</scope>
</reference>
<name>A0AAV1S1N1_9ROSI</name>
<proteinExistence type="predicted"/>
<dbReference type="AlphaFoldDB" id="A0AAV1S1N1"/>
<evidence type="ECO:0000313" key="1">
    <source>
        <dbReference type="EMBL" id="CAK7342368.1"/>
    </source>
</evidence>
<protein>
    <submittedName>
        <fullName evidence="1">Uncharacterized protein</fullName>
    </submittedName>
</protein>
<organism evidence="1 2">
    <name type="scientific">Dovyalis caffra</name>
    <dbReference type="NCBI Taxonomy" id="77055"/>
    <lineage>
        <taxon>Eukaryota</taxon>
        <taxon>Viridiplantae</taxon>
        <taxon>Streptophyta</taxon>
        <taxon>Embryophyta</taxon>
        <taxon>Tracheophyta</taxon>
        <taxon>Spermatophyta</taxon>
        <taxon>Magnoliopsida</taxon>
        <taxon>eudicotyledons</taxon>
        <taxon>Gunneridae</taxon>
        <taxon>Pentapetalae</taxon>
        <taxon>rosids</taxon>
        <taxon>fabids</taxon>
        <taxon>Malpighiales</taxon>
        <taxon>Salicaceae</taxon>
        <taxon>Flacourtieae</taxon>
        <taxon>Dovyalis</taxon>
    </lineage>
</organism>
<accession>A0AAV1S1N1</accession>
<evidence type="ECO:0000313" key="2">
    <source>
        <dbReference type="Proteomes" id="UP001314170"/>
    </source>
</evidence>
<dbReference type="EMBL" id="CAWUPB010001160">
    <property type="protein sequence ID" value="CAK7342368.1"/>
    <property type="molecule type" value="Genomic_DNA"/>
</dbReference>
<keyword evidence="2" id="KW-1185">Reference proteome</keyword>
<dbReference type="Proteomes" id="UP001314170">
    <property type="component" value="Unassembled WGS sequence"/>
</dbReference>
<gene>
    <name evidence="1" type="ORF">DCAF_LOCUS16758</name>
</gene>